<dbReference type="AlphaFoldDB" id="A0AAV3PBT5"/>
<dbReference type="EMBL" id="BAABME010001256">
    <property type="protein sequence ID" value="GAA0148558.1"/>
    <property type="molecule type" value="Genomic_DNA"/>
</dbReference>
<reference evidence="1 2" key="1">
    <citation type="submission" date="2024-01" db="EMBL/GenBank/DDBJ databases">
        <title>The complete chloroplast genome sequence of Lithospermum erythrorhizon: insights into the phylogenetic relationship among Boraginaceae species and the maternal lineages of purple gromwells.</title>
        <authorList>
            <person name="Okada T."/>
            <person name="Watanabe K."/>
        </authorList>
    </citation>
    <scope>NUCLEOTIDE SEQUENCE [LARGE SCALE GENOMIC DNA]</scope>
</reference>
<proteinExistence type="predicted"/>
<keyword evidence="2" id="KW-1185">Reference proteome</keyword>
<evidence type="ECO:0000313" key="1">
    <source>
        <dbReference type="EMBL" id="GAA0148558.1"/>
    </source>
</evidence>
<evidence type="ECO:0000313" key="2">
    <source>
        <dbReference type="Proteomes" id="UP001454036"/>
    </source>
</evidence>
<sequence length="402" mass="46196">MLCAKLKVLKKPVRELTRDVFGGISDKTLRAKEAFKAAIVIQMVTPVDPALKEEDRMFREREDFLMKANTKTTSKEEVANLLVDFFIELMRPACPFIPIELDVLRAGHLVGTDSQATLVTPVSDKEISLERPSQRFLLVGKWSVLRLLHIRSPLMGKCMGSFQIVSGASNFTGFLLSSNVWRDRLELISFVIQGISRDRELLSSTKGILASRTSRLGIPSFLLMDCGACILMGFLVDRKLCTLRDRLIVVYGGRAKVIEGLEGHYLRGKWVSRLVYEKLRAPRVKIPWMLVIWKGFIPPKYSFVVWLAYMDRFSPESRHHLFFSWPFKCAVWKGIKDWLGIRRDMCIIDSSIKWILKEHRGGRPVPRRSGLLSDVLYIRFGWLVMPAPMIMRRFYLTISSPR</sequence>
<evidence type="ECO:0008006" key="3">
    <source>
        <dbReference type="Google" id="ProtNLM"/>
    </source>
</evidence>
<organism evidence="1 2">
    <name type="scientific">Lithospermum erythrorhizon</name>
    <name type="common">Purple gromwell</name>
    <name type="synonym">Lithospermum officinale var. erythrorhizon</name>
    <dbReference type="NCBI Taxonomy" id="34254"/>
    <lineage>
        <taxon>Eukaryota</taxon>
        <taxon>Viridiplantae</taxon>
        <taxon>Streptophyta</taxon>
        <taxon>Embryophyta</taxon>
        <taxon>Tracheophyta</taxon>
        <taxon>Spermatophyta</taxon>
        <taxon>Magnoliopsida</taxon>
        <taxon>eudicotyledons</taxon>
        <taxon>Gunneridae</taxon>
        <taxon>Pentapetalae</taxon>
        <taxon>asterids</taxon>
        <taxon>lamiids</taxon>
        <taxon>Boraginales</taxon>
        <taxon>Boraginaceae</taxon>
        <taxon>Boraginoideae</taxon>
        <taxon>Lithospermeae</taxon>
        <taxon>Lithospermum</taxon>
    </lineage>
</organism>
<gene>
    <name evidence="1" type="ORF">LIER_07963</name>
</gene>
<protein>
    <recommendedName>
        <fullName evidence="3">Reverse transcriptase zinc-binding domain-containing protein</fullName>
    </recommendedName>
</protein>
<dbReference type="Proteomes" id="UP001454036">
    <property type="component" value="Unassembled WGS sequence"/>
</dbReference>
<accession>A0AAV3PBT5</accession>
<name>A0AAV3PBT5_LITER</name>
<comment type="caution">
    <text evidence="1">The sequence shown here is derived from an EMBL/GenBank/DDBJ whole genome shotgun (WGS) entry which is preliminary data.</text>
</comment>